<keyword evidence="2" id="KW-0732">Signal</keyword>
<keyword evidence="1" id="KW-0802">TPR repeat</keyword>
<dbReference type="PROSITE" id="PS50005">
    <property type="entry name" value="TPR"/>
    <property type="match status" value="1"/>
</dbReference>
<sequence length="498" mass="53282">MRCVFMLSAAMAAACTLSACAITPDLSAPAGTAAYEAFLDQCHEAHVCNGTYLVARSGEVVFAGAVGDAGGADRAPLAIDGVFDVGSISKQITAVAVLKLAEQGRLSVDDRVTQHLPDFPYAEVTIAQLLSHTSGIPDVLGDYAEEGLSSEGDQNAVVDGSGILRFLAEKARPAIAPSGSEYAYNNTGYMVLASLVESVSGRPFAAYLQDTLFTPLGMANTRLRTPANDEAIADRVWGFRPRPAGREAQDQIPRLYIRGAGGVYSTVEDLLLWQNALNRGLVRPDLWARATAPAVLTDGTTVPYGFGLSLKPDADGRTRISHGGHWRAFRSDLSYFPAEDLVVIQLTNNAEDDSVDENVSALRRIAEGGAPAPVLRRIEWDLFDRVETQDGEQVRAWFRSELNTSPRRYALSETELNALGYSYLNSGQDQPAALVFELTTIAFPESANAWDSLADAHEALGDNGAALEAVKMAVQLEPSSAAYADHLARLGRAADVTD</sequence>
<dbReference type="STRING" id="172043.RM53_14440"/>
<dbReference type="Gene3D" id="1.25.40.10">
    <property type="entry name" value="Tetratricopeptide repeat domain"/>
    <property type="match status" value="1"/>
</dbReference>
<evidence type="ECO:0000256" key="1">
    <source>
        <dbReference type="PROSITE-ProRule" id="PRU00339"/>
    </source>
</evidence>
<dbReference type="AlphaFoldDB" id="A0A0B4CUW7"/>
<dbReference type="SUPFAM" id="SSF56601">
    <property type="entry name" value="beta-lactamase/transpeptidase-like"/>
    <property type="match status" value="1"/>
</dbReference>
<dbReference type="SUPFAM" id="SSF48452">
    <property type="entry name" value="TPR-like"/>
    <property type="match status" value="1"/>
</dbReference>
<evidence type="ECO:0000256" key="2">
    <source>
        <dbReference type="SAM" id="SignalP"/>
    </source>
</evidence>
<dbReference type="InterPro" id="IPR050491">
    <property type="entry name" value="AmpC-like"/>
</dbReference>
<feature type="chain" id="PRO_5002100668" description="Beta-lactamase-related domain-containing protein" evidence="2">
    <location>
        <begin position="22"/>
        <end position="498"/>
    </location>
</feature>
<feature type="domain" description="Beta-lactamase-related" evidence="3">
    <location>
        <begin position="50"/>
        <end position="355"/>
    </location>
</feature>
<dbReference type="PROSITE" id="PS51257">
    <property type="entry name" value="PROKAR_LIPOPROTEIN"/>
    <property type="match status" value="1"/>
</dbReference>
<dbReference type="Pfam" id="PF00144">
    <property type="entry name" value="Beta-lactamase"/>
    <property type="match status" value="1"/>
</dbReference>
<dbReference type="PANTHER" id="PTHR46825">
    <property type="entry name" value="D-ALANYL-D-ALANINE-CARBOXYPEPTIDASE/ENDOPEPTIDASE AMPH"/>
    <property type="match status" value="1"/>
</dbReference>
<dbReference type="Proteomes" id="UP000031166">
    <property type="component" value="Unassembled WGS sequence"/>
</dbReference>
<reference evidence="4 5" key="1">
    <citation type="submission" date="2014-12" db="EMBL/GenBank/DDBJ databases">
        <title>Genome sequencing of Brevundimonas nasdae TPW30.</title>
        <authorList>
            <person name="Tan P.W."/>
            <person name="Chan K.-G."/>
        </authorList>
    </citation>
    <scope>NUCLEOTIDE SEQUENCE [LARGE SCALE GENOMIC DNA]</scope>
    <source>
        <strain evidence="4 5">TPW30</strain>
    </source>
</reference>
<evidence type="ECO:0000259" key="3">
    <source>
        <dbReference type="Pfam" id="PF00144"/>
    </source>
</evidence>
<dbReference type="InterPro" id="IPR011990">
    <property type="entry name" value="TPR-like_helical_dom_sf"/>
</dbReference>
<feature type="signal peptide" evidence="2">
    <location>
        <begin position="1"/>
        <end position="21"/>
    </location>
</feature>
<comment type="caution">
    <text evidence="4">The sequence shown here is derived from an EMBL/GenBank/DDBJ whole genome shotgun (WGS) entry which is preliminary data.</text>
</comment>
<dbReference type="InterPro" id="IPR001466">
    <property type="entry name" value="Beta-lactam-related"/>
</dbReference>
<feature type="repeat" description="TPR" evidence="1">
    <location>
        <begin position="447"/>
        <end position="480"/>
    </location>
</feature>
<dbReference type="InterPro" id="IPR012338">
    <property type="entry name" value="Beta-lactam/transpept-like"/>
</dbReference>
<evidence type="ECO:0000313" key="5">
    <source>
        <dbReference type="Proteomes" id="UP000031166"/>
    </source>
</evidence>
<proteinExistence type="predicted"/>
<organism evidence="4 5">
    <name type="scientific">Brevundimonas nasdae</name>
    <dbReference type="NCBI Taxonomy" id="172043"/>
    <lineage>
        <taxon>Bacteria</taxon>
        <taxon>Pseudomonadati</taxon>
        <taxon>Pseudomonadota</taxon>
        <taxon>Alphaproteobacteria</taxon>
        <taxon>Caulobacterales</taxon>
        <taxon>Caulobacteraceae</taxon>
        <taxon>Brevundimonas</taxon>
    </lineage>
</organism>
<name>A0A0B4CUW7_9CAUL</name>
<evidence type="ECO:0000313" key="4">
    <source>
        <dbReference type="EMBL" id="KIC55905.1"/>
    </source>
</evidence>
<accession>A0A0B4CUW7</accession>
<dbReference type="InterPro" id="IPR019734">
    <property type="entry name" value="TPR_rpt"/>
</dbReference>
<dbReference type="PANTHER" id="PTHR46825:SF9">
    <property type="entry name" value="BETA-LACTAMASE-RELATED DOMAIN-CONTAINING PROTEIN"/>
    <property type="match status" value="1"/>
</dbReference>
<protein>
    <recommendedName>
        <fullName evidence="3">Beta-lactamase-related domain-containing protein</fullName>
    </recommendedName>
</protein>
<gene>
    <name evidence="4" type="ORF">RM53_14440</name>
</gene>
<dbReference type="EMBL" id="JWSY01000028">
    <property type="protein sequence ID" value="KIC55905.1"/>
    <property type="molecule type" value="Genomic_DNA"/>
</dbReference>
<dbReference type="Gene3D" id="3.40.710.10">
    <property type="entry name" value="DD-peptidase/beta-lactamase superfamily"/>
    <property type="match status" value="1"/>
</dbReference>